<reference evidence="2" key="1">
    <citation type="submission" date="2020-08" db="EMBL/GenBank/DDBJ databases">
        <title>Genome public.</title>
        <authorList>
            <person name="Liu C."/>
            <person name="Sun Q."/>
        </authorList>
    </citation>
    <scope>NUCLEOTIDE SEQUENCE</scope>
    <source>
        <strain evidence="2">NSJ-55</strain>
    </source>
</reference>
<accession>A0A923LG80</accession>
<dbReference type="InterPro" id="IPR014710">
    <property type="entry name" value="RmlC-like_jellyroll"/>
</dbReference>
<dbReference type="SUPFAM" id="SSF46785">
    <property type="entry name" value="Winged helix' DNA-binding domain"/>
    <property type="match status" value="1"/>
</dbReference>
<dbReference type="SMART" id="SM00100">
    <property type="entry name" value="cNMP"/>
    <property type="match status" value="1"/>
</dbReference>
<evidence type="ECO:0000259" key="1">
    <source>
        <dbReference type="SMART" id="SM00100"/>
    </source>
</evidence>
<dbReference type="RefSeq" id="WP_186874397.1">
    <property type="nucleotide sequence ID" value="NZ_JACOPF010000001.1"/>
</dbReference>
<dbReference type="SUPFAM" id="SSF51206">
    <property type="entry name" value="cAMP-binding domain-like"/>
    <property type="match status" value="1"/>
</dbReference>
<dbReference type="InterPro" id="IPR000595">
    <property type="entry name" value="cNMP-bd_dom"/>
</dbReference>
<evidence type="ECO:0000313" key="3">
    <source>
        <dbReference type="Proteomes" id="UP000652477"/>
    </source>
</evidence>
<dbReference type="InterPro" id="IPR036390">
    <property type="entry name" value="WH_DNA-bd_sf"/>
</dbReference>
<dbReference type="InterPro" id="IPR018490">
    <property type="entry name" value="cNMP-bd_dom_sf"/>
</dbReference>
<comment type="caution">
    <text evidence="2">The sequence shown here is derived from an EMBL/GenBank/DDBJ whole genome shotgun (WGS) entry which is preliminary data.</text>
</comment>
<dbReference type="EMBL" id="JACOPF010000001">
    <property type="protein sequence ID" value="MBC5687728.1"/>
    <property type="molecule type" value="Genomic_DNA"/>
</dbReference>
<organism evidence="2 3">
    <name type="scientific">Mediterraneibacter hominis</name>
    <dbReference type="NCBI Taxonomy" id="2763054"/>
    <lineage>
        <taxon>Bacteria</taxon>
        <taxon>Bacillati</taxon>
        <taxon>Bacillota</taxon>
        <taxon>Clostridia</taxon>
        <taxon>Lachnospirales</taxon>
        <taxon>Lachnospiraceae</taxon>
        <taxon>Mediterraneibacter</taxon>
    </lineage>
</organism>
<dbReference type="PANTHER" id="PTHR24567:SF26">
    <property type="entry name" value="REGULATORY PROTEIN YEIL"/>
    <property type="match status" value="1"/>
</dbReference>
<dbReference type="GO" id="GO:0005829">
    <property type="term" value="C:cytosol"/>
    <property type="evidence" value="ECO:0007669"/>
    <property type="project" value="TreeGrafter"/>
</dbReference>
<dbReference type="Proteomes" id="UP000652477">
    <property type="component" value="Unassembled WGS sequence"/>
</dbReference>
<dbReference type="PANTHER" id="PTHR24567">
    <property type="entry name" value="CRP FAMILY TRANSCRIPTIONAL REGULATORY PROTEIN"/>
    <property type="match status" value="1"/>
</dbReference>
<protein>
    <submittedName>
        <fullName evidence="2">Crp/Fnr family transcriptional regulator</fullName>
    </submittedName>
</protein>
<name>A0A923LG80_9FIRM</name>
<evidence type="ECO:0000313" key="2">
    <source>
        <dbReference type="EMBL" id="MBC5687728.1"/>
    </source>
</evidence>
<proteinExistence type="predicted"/>
<dbReference type="GO" id="GO:0003700">
    <property type="term" value="F:DNA-binding transcription factor activity"/>
    <property type="evidence" value="ECO:0007669"/>
    <property type="project" value="TreeGrafter"/>
</dbReference>
<sequence>MDILKDFPYIEALFSCFEDSELKSFQVISYPPKSTVVEKDQILDNIYIILDGICGVMKPLPNGSTIIGYYMTSLDIIGMACISSPMNRCYATTVSITKLVVLKMSKDDFLFYHHKYPQFALSILKNVNMRLNNALNFINNCKASTTEENILYYLLDRYQVYRTSYPSAYRDDVKILETRQHISDFLNIDVRSLNRYISKFKEDNMITVTKGKIYISHKQYKKILRLVSWLF</sequence>
<keyword evidence="3" id="KW-1185">Reference proteome</keyword>
<gene>
    <name evidence="2" type="ORF">H8S37_02095</name>
</gene>
<dbReference type="AlphaFoldDB" id="A0A923LG80"/>
<dbReference type="CDD" id="cd00038">
    <property type="entry name" value="CAP_ED"/>
    <property type="match status" value="1"/>
</dbReference>
<dbReference type="InterPro" id="IPR050397">
    <property type="entry name" value="Env_Response_Regulators"/>
</dbReference>
<dbReference type="Gene3D" id="2.60.120.10">
    <property type="entry name" value="Jelly Rolls"/>
    <property type="match status" value="1"/>
</dbReference>
<dbReference type="Pfam" id="PF00027">
    <property type="entry name" value="cNMP_binding"/>
    <property type="match status" value="1"/>
</dbReference>
<feature type="domain" description="Cyclic nucleotide-binding" evidence="1">
    <location>
        <begin position="9"/>
        <end position="131"/>
    </location>
</feature>